<sequence length="382" mass="39181">MSAAVALALAAGGAAIWMKGAGNGRAAGAPAGPPPLEFAAREVTKPLRSALPERIEFSGPLVAPQTAIVRAKAAGTLLTLDVAEGSRVKAGQVLGRLDLSELASRVAERDAQLAAAKATLVQAQRTHESNERLAQQKFISPIALENSRAALDTARGAYDAAAAARDTVRTTMHEAALIAPISGIVAKRHAVPGEKLAAEQQLLTVVDIRELELAGSVGTHEVGKLVPGMTAEVRVEGLAEAFTGRLARIAPAAEAGTRSIGVTITLANPGERLRAGQYAVAAVTLKDAGERLTLPADAIARLGGQDLVWLIENGVLARRAVKLGRRDEARGRVELLGGVPDDATVLAARFDNLREGAKARVASAGGSAAVASAAASAPARVE</sequence>
<dbReference type="PANTHER" id="PTHR30469">
    <property type="entry name" value="MULTIDRUG RESISTANCE PROTEIN MDTA"/>
    <property type="match status" value="1"/>
</dbReference>
<gene>
    <name evidence="4" type="ORF">CKO43_08085</name>
</gene>
<comment type="similarity">
    <text evidence="1">Belongs to the membrane fusion protein (MFP) (TC 8.A.1) family.</text>
</comment>
<evidence type="ECO:0000259" key="3">
    <source>
        <dbReference type="Pfam" id="PF25973"/>
    </source>
</evidence>
<reference evidence="4" key="2">
    <citation type="journal article" date="2020" name="Microorganisms">
        <title>Osmotic Adaptation and Compatible Solute Biosynthesis of Phototrophic Bacteria as Revealed from Genome Analyses.</title>
        <authorList>
            <person name="Imhoff J.F."/>
            <person name="Rahn T."/>
            <person name="Kunzel S."/>
            <person name="Keller A."/>
            <person name="Neulinger S.C."/>
        </authorList>
    </citation>
    <scope>NUCLEOTIDE SEQUENCE</scope>
    <source>
        <strain evidence="4">IM 151</strain>
    </source>
</reference>
<dbReference type="Gene3D" id="1.10.287.470">
    <property type="entry name" value="Helix hairpin bin"/>
    <property type="match status" value="1"/>
</dbReference>
<comment type="caution">
    <text evidence="4">The sequence shown here is derived from an EMBL/GenBank/DDBJ whole genome shotgun (WGS) entry which is preliminary data.</text>
</comment>
<dbReference type="Pfam" id="PF25973">
    <property type="entry name" value="BSH_CzcB"/>
    <property type="match status" value="1"/>
</dbReference>
<feature type="domain" description="CzcB-like barrel-sandwich hybrid" evidence="3">
    <location>
        <begin position="65"/>
        <end position="207"/>
    </location>
</feature>
<evidence type="ECO:0000259" key="2">
    <source>
        <dbReference type="Pfam" id="PF25954"/>
    </source>
</evidence>
<dbReference type="NCBIfam" id="TIGR01730">
    <property type="entry name" value="RND_mfp"/>
    <property type="match status" value="1"/>
</dbReference>
<organism evidence="4 5">
    <name type="scientific">Rubrivivax gelatinosus</name>
    <name type="common">Rhodocyclus gelatinosus</name>
    <name type="synonym">Rhodopseudomonas gelatinosa</name>
    <dbReference type="NCBI Taxonomy" id="28068"/>
    <lineage>
        <taxon>Bacteria</taxon>
        <taxon>Pseudomonadati</taxon>
        <taxon>Pseudomonadota</taxon>
        <taxon>Betaproteobacteria</taxon>
        <taxon>Burkholderiales</taxon>
        <taxon>Sphaerotilaceae</taxon>
        <taxon>Rubrivivax</taxon>
    </lineage>
</organism>
<dbReference type="Gene3D" id="2.40.50.100">
    <property type="match status" value="1"/>
</dbReference>
<evidence type="ECO:0000313" key="5">
    <source>
        <dbReference type="Proteomes" id="UP001041814"/>
    </source>
</evidence>
<dbReference type="InterPro" id="IPR058792">
    <property type="entry name" value="Beta-barrel_RND_2"/>
</dbReference>
<dbReference type="EMBL" id="NRRU01000023">
    <property type="protein sequence ID" value="MBK1712736.1"/>
    <property type="molecule type" value="Genomic_DNA"/>
</dbReference>
<evidence type="ECO:0000256" key="1">
    <source>
        <dbReference type="ARBA" id="ARBA00009477"/>
    </source>
</evidence>
<keyword evidence="5" id="KW-1185">Reference proteome</keyword>
<dbReference type="SUPFAM" id="SSF111369">
    <property type="entry name" value="HlyD-like secretion proteins"/>
    <property type="match status" value="1"/>
</dbReference>
<protein>
    <submittedName>
        <fullName evidence="4">Efflux transporter periplasmic adaptor subunit</fullName>
    </submittedName>
</protein>
<dbReference type="InterPro" id="IPR058647">
    <property type="entry name" value="BSH_CzcB-like"/>
</dbReference>
<feature type="domain" description="CusB-like beta-barrel" evidence="2">
    <location>
        <begin position="221"/>
        <end position="283"/>
    </location>
</feature>
<proteinExistence type="inferred from homology"/>
<accession>A0ABS1DSP8</accession>
<dbReference type="Gene3D" id="2.40.30.170">
    <property type="match status" value="1"/>
</dbReference>
<dbReference type="Gene3D" id="2.40.420.20">
    <property type="match status" value="1"/>
</dbReference>
<dbReference type="Proteomes" id="UP001041814">
    <property type="component" value="Unassembled WGS sequence"/>
</dbReference>
<evidence type="ECO:0000313" key="4">
    <source>
        <dbReference type="EMBL" id="MBK1712736.1"/>
    </source>
</evidence>
<dbReference type="PANTHER" id="PTHR30469:SF15">
    <property type="entry name" value="HLYD FAMILY OF SECRETION PROTEINS"/>
    <property type="match status" value="1"/>
</dbReference>
<reference evidence="4" key="1">
    <citation type="submission" date="2017-08" db="EMBL/GenBank/DDBJ databases">
        <authorList>
            <person name="Imhoff J.F."/>
            <person name="Rahn T."/>
            <person name="Kuenzel S."/>
            <person name="Neulinger S.C."/>
        </authorList>
    </citation>
    <scope>NUCLEOTIDE SEQUENCE</scope>
    <source>
        <strain evidence="4">IM 151</strain>
    </source>
</reference>
<dbReference type="Pfam" id="PF25954">
    <property type="entry name" value="Beta-barrel_RND_2"/>
    <property type="match status" value="1"/>
</dbReference>
<dbReference type="InterPro" id="IPR006143">
    <property type="entry name" value="RND_pump_MFP"/>
</dbReference>
<name>A0ABS1DSP8_RUBGE</name>